<dbReference type="RefSeq" id="XP_046060377.1">
    <property type="nucleotide sequence ID" value="XM_046205930.1"/>
</dbReference>
<gene>
    <name evidence="1" type="ORF">OGAPHI_004811</name>
</gene>
<name>A0A9P8P2P9_9ASCO</name>
<dbReference type="Proteomes" id="UP000769157">
    <property type="component" value="Unassembled WGS sequence"/>
</dbReference>
<proteinExistence type="predicted"/>
<dbReference type="OrthoDB" id="4092442at2759"/>
<dbReference type="PANTHER" id="PTHR37449:SF1">
    <property type="entry name" value="OS02G0159950 PROTEIN"/>
    <property type="match status" value="1"/>
</dbReference>
<dbReference type="PANTHER" id="PTHR37449">
    <property type="match status" value="1"/>
</dbReference>
<dbReference type="AlphaFoldDB" id="A0A9P8P2P9"/>
<evidence type="ECO:0000313" key="2">
    <source>
        <dbReference type="Proteomes" id="UP000769157"/>
    </source>
</evidence>
<accession>A0A9P8P2P9</accession>
<reference evidence="1" key="2">
    <citation type="submission" date="2021-01" db="EMBL/GenBank/DDBJ databases">
        <authorList>
            <person name="Schikora-Tamarit M.A."/>
        </authorList>
    </citation>
    <scope>NUCLEOTIDE SEQUENCE</scope>
    <source>
        <strain evidence="1">CBS6075</strain>
    </source>
</reference>
<sequence length="194" mass="20312">MLVAPSTKTPSESLPTPFICTSSSVLILRDASDSPSPLGPHNASTSSMKIMAGFCSLAIVKSCFTNLSDSPIHLLTRSDDETEKKVELASVATALARYDLPVPGGPYSKIPETGFLLPLKRCGNLTGKMTASFKASLAGSKPAMSLHGTFGFSLKIELARAPRSFLVSLSLSSSSAPLVFFAFTDPDVALASPV</sequence>
<protein>
    <submittedName>
        <fullName evidence="1">Uncharacterized protein</fullName>
    </submittedName>
</protein>
<comment type="caution">
    <text evidence="1">The sequence shown here is derived from an EMBL/GenBank/DDBJ whole genome shotgun (WGS) entry which is preliminary data.</text>
</comment>
<dbReference type="GeneID" id="70236776"/>
<reference evidence="1" key="1">
    <citation type="journal article" date="2021" name="Open Biol.">
        <title>Shared evolutionary footprints suggest mitochondrial oxidative damage underlies multiple complex I losses in fungi.</title>
        <authorList>
            <person name="Schikora-Tamarit M.A."/>
            <person name="Marcet-Houben M."/>
            <person name="Nosek J."/>
            <person name="Gabaldon T."/>
        </authorList>
    </citation>
    <scope>NUCLEOTIDE SEQUENCE</scope>
    <source>
        <strain evidence="1">CBS6075</strain>
    </source>
</reference>
<dbReference type="EMBL" id="JAEUBE010000352">
    <property type="protein sequence ID" value="KAH3664097.1"/>
    <property type="molecule type" value="Genomic_DNA"/>
</dbReference>
<organism evidence="1 2">
    <name type="scientific">Ogataea philodendri</name>
    <dbReference type="NCBI Taxonomy" id="1378263"/>
    <lineage>
        <taxon>Eukaryota</taxon>
        <taxon>Fungi</taxon>
        <taxon>Dikarya</taxon>
        <taxon>Ascomycota</taxon>
        <taxon>Saccharomycotina</taxon>
        <taxon>Pichiomycetes</taxon>
        <taxon>Pichiales</taxon>
        <taxon>Pichiaceae</taxon>
        <taxon>Ogataea</taxon>
    </lineage>
</organism>
<evidence type="ECO:0000313" key="1">
    <source>
        <dbReference type="EMBL" id="KAH3664097.1"/>
    </source>
</evidence>
<keyword evidence="2" id="KW-1185">Reference proteome</keyword>